<comment type="caution">
    <text evidence="2">The sequence shown here is derived from an EMBL/GenBank/DDBJ whole genome shotgun (WGS) entry which is preliminary data.</text>
</comment>
<evidence type="ECO:0000313" key="2">
    <source>
        <dbReference type="EMBL" id="EKE29489.1"/>
    </source>
</evidence>
<keyword evidence="1" id="KW-0812">Transmembrane</keyword>
<proteinExistence type="predicted"/>
<keyword evidence="1" id="KW-1133">Transmembrane helix</keyword>
<feature type="transmembrane region" description="Helical" evidence="1">
    <location>
        <begin position="114"/>
        <end position="136"/>
    </location>
</feature>
<accession>K2GGE9</accession>
<reference evidence="2" key="1">
    <citation type="journal article" date="2012" name="Science">
        <title>Fermentation, hydrogen, and sulfur metabolism in multiple uncultivated bacterial phyla.</title>
        <authorList>
            <person name="Wrighton K.C."/>
            <person name="Thomas B.C."/>
            <person name="Sharon I."/>
            <person name="Miller C.S."/>
            <person name="Castelle C.J."/>
            <person name="VerBerkmoes N.C."/>
            <person name="Wilkins M.J."/>
            <person name="Hettich R.L."/>
            <person name="Lipton M.S."/>
            <person name="Williams K.H."/>
            <person name="Long P.E."/>
            <person name="Banfield J.F."/>
        </authorList>
    </citation>
    <scope>NUCLEOTIDE SEQUENCE [LARGE SCALE GENOMIC DNA]</scope>
</reference>
<evidence type="ECO:0000256" key="1">
    <source>
        <dbReference type="SAM" id="Phobius"/>
    </source>
</evidence>
<dbReference type="AlphaFoldDB" id="K2GGE9"/>
<dbReference type="EMBL" id="AMFJ01000163">
    <property type="protein sequence ID" value="EKE29489.1"/>
    <property type="molecule type" value="Genomic_DNA"/>
</dbReference>
<protein>
    <submittedName>
        <fullName evidence="2">Uncharacterized protein</fullName>
    </submittedName>
</protein>
<keyword evidence="1" id="KW-0472">Membrane</keyword>
<gene>
    <name evidence="2" type="ORF">ACD_2C00163G0004</name>
</gene>
<sequence>MRKILILILLSIPCLWISLSAYEITSAETDINQSELMVGKQPALFDTWDDKVDLSLWVDAEDVNIKDNFIRVAMKYALWIVWIVAVTMFIYIWFQLATAEWKQDQFTKAMKALVYLAVWLAIIPLAYVVVRITTWFTF</sequence>
<organism evidence="2">
    <name type="scientific">uncultured bacterium</name>
    <name type="common">gcode 4</name>
    <dbReference type="NCBI Taxonomy" id="1234023"/>
    <lineage>
        <taxon>Bacteria</taxon>
        <taxon>environmental samples</taxon>
    </lineage>
</organism>
<feature type="transmembrane region" description="Helical" evidence="1">
    <location>
        <begin position="76"/>
        <end position="94"/>
    </location>
</feature>
<name>K2GGE9_9BACT</name>